<protein>
    <recommendedName>
        <fullName evidence="1">N-acetyltransferase domain-containing protein</fullName>
    </recommendedName>
</protein>
<dbReference type="Proteomes" id="UP000287171">
    <property type="component" value="Unassembled WGS sequence"/>
</dbReference>
<reference evidence="3" key="1">
    <citation type="submission" date="2018-12" db="EMBL/GenBank/DDBJ databases">
        <title>Tengunoibacter tsumagoiensis gen. nov., sp. nov., Dictyobacter kobayashii sp. nov., D. alpinus sp. nov., and D. joshuensis sp. nov. and description of Dictyobacteraceae fam. nov. within the order Ktedonobacterales isolated from Tengu-no-mugimeshi.</title>
        <authorList>
            <person name="Wang C.M."/>
            <person name="Zheng Y."/>
            <person name="Sakai Y."/>
            <person name="Toyoda A."/>
            <person name="Minakuchi Y."/>
            <person name="Abe K."/>
            <person name="Yokota A."/>
            <person name="Yabe S."/>
        </authorList>
    </citation>
    <scope>NUCLEOTIDE SEQUENCE [LARGE SCALE GENOMIC DNA]</scope>
    <source>
        <strain evidence="3">Uno16</strain>
    </source>
</reference>
<dbReference type="RefSeq" id="WP_126631022.1">
    <property type="nucleotide sequence ID" value="NZ_BIFT01000002.1"/>
</dbReference>
<dbReference type="EMBL" id="BIFT01000002">
    <property type="protein sequence ID" value="GCE31002.1"/>
    <property type="molecule type" value="Genomic_DNA"/>
</dbReference>
<keyword evidence="3" id="KW-1185">Reference proteome</keyword>
<dbReference type="Gene3D" id="3.40.630.30">
    <property type="match status" value="1"/>
</dbReference>
<evidence type="ECO:0000313" key="2">
    <source>
        <dbReference type="EMBL" id="GCE31002.1"/>
    </source>
</evidence>
<evidence type="ECO:0000259" key="1">
    <source>
        <dbReference type="Pfam" id="PF00583"/>
    </source>
</evidence>
<dbReference type="Pfam" id="PF00583">
    <property type="entry name" value="Acetyltransf_1"/>
    <property type="match status" value="1"/>
</dbReference>
<dbReference type="InterPro" id="IPR000182">
    <property type="entry name" value="GNAT_dom"/>
</dbReference>
<dbReference type="OrthoDB" id="9799890at2"/>
<dbReference type="SUPFAM" id="SSF55729">
    <property type="entry name" value="Acyl-CoA N-acyltransferases (Nat)"/>
    <property type="match status" value="1"/>
</dbReference>
<name>A0A402BIE2_9CHLR</name>
<feature type="domain" description="N-acetyltransferase" evidence="1">
    <location>
        <begin position="62"/>
        <end position="158"/>
    </location>
</feature>
<gene>
    <name evidence="2" type="ORF">KDA_64860</name>
</gene>
<dbReference type="InterPro" id="IPR016181">
    <property type="entry name" value="Acyl_CoA_acyltransferase"/>
</dbReference>
<accession>A0A402BIE2</accession>
<proteinExistence type="predicted"/>
<dbReference type="GO" id="GO:0016747">
    <property type="term" value="F:acyltransferase activity, transferring groups other than amino-acyl groups"/>
    <property type="evidence" value="ECO:0007669"/>
    <property type="project" value="InterPro"/>
</dbReference>
<evidence type="ECO:0000313" key="3">
    <source>
        <dbReference type="Proteomes" id="UP000287171"/>
    </source>
</evidence>
<organism evidence="2 3">
    <name type="scientific">Dictyobacter alpinus</name>
    <dbReference type="NCBI Taxonomy" id="2014873"/>
    <lineage>
        <taxon>Bacteria</taxon>
        <taxon>Bacillati</taxon>
        <taxon>Chloroflexota</taxon>
        <taxon>Ktedonobacteria</taxon>
        <taxon>Ktedonobacterales</taxon>
        <taxon>Dictyobacteraceae</taxon>
        <taxon>Dictyobacter</taxon>
    </lineage>
</organism>
<dbReference type="AlphaFoldDB" id="A0A402BIE2"/>
<sequence>MQNKQEMYHVGKQAGYVWTWWQGDALPKLPEVAHWHVESSDNVALAAKISNLTIGNTEERYEQGHRPYMAYVEQELVAYGWSAVRNAAFGSPNVNFYVAGHNLYLYHFVTMLPWRGRGCYPRLLQEIIRRTQQDYERFWIIHQLSNQASQKGIAKAGFSIANSVFHLDHAGLGLVAGEDTARAQAGAQLLGLPLVTFP</sequence>
<comment type="caution">
    <text evidence="2">The sequence shown here is derived from an EMBL/GenBank/DDBJ whole genome shotgun (WGS) entry which is preliminary data.</text>
</comment>